<comment type="caution">
    <text evidence="1">The sequence shown here is derived from an EMBL/GenBank/DDBJ whole genome shotgun (WGS) entry which is preliminary data.</text>
</comment>
<name>A0A815ZTC1_9BILA</name>
<dbReference type="EMBL" id="CAJOBJ010003872">
    <property type="protein sequence ID" value="CAF3981054.1"/>
    <property type="molecule type" value="Genomic_DNA"/>
</dbReference>
<dbReference type="Proteomes" id="UP000663834">
    <property type="component" value="Unassembled WGS sequence"/>
</dbReference>
<dbReference type="EMBL" id="CAJNOW010010851">
    <property type="protein sequence ID" value="CAF1589402.1"/>
    <property type="molecule type" value="Genomic_DNA"/>
</dbReference>
<reference evidence="1" key="1">
    <citation type="submission" date="2021-02" db="EMBL/GenBank/DDBJ databases">
        <authorList>
            <person name="Nowell W R."/>
        </authorList>
    </citation>
    <scope>NUCLEOTIDE SEQUENCE</scope>
</reference>
<dbReference type="OrthoDB" id="9989342at2759"/>
<dbReference type="Proteomes" id="UP000681720">
    <property type="component" value="Unassembled WGS sequence"/>
</dbReference>
<dbReference type="AlphaFoldDB" id="A0A815ZTC1"/>
<organism evidence="1 3">
    <name type="scientific">Rotaria magnacalcarata</name>
    <dbReference type="NCBI Taxonomy" id="392030"/>
    <lineage>
        <taxon>Eukaryota</taxon>
        <taxon>Metazoa</taxon>
        <taxon>Spiralia</taxon>
        <taxon>Gnathifera</taxon>
        <taxon>Rotifera</taxon>
        <taxon>Eurotatoria</taxon>
        <taxon>Bdelloidea</taxon>
        <taxon>Philodinida</taxon>
        <taxon>Philodinidae</taxon>
        <taxon>Rotaria</taxon>
    </lineage>
</organism>
<proteinExistence type="predicted"/>
<protein>
    <submittedName>
        <fullName evidence="1">Uncharacterized protein</fullName>
    </submittedName>
</protein>
<gene>
    <name evidence="2" type="ORF">GIL414_LOCUS10680</name>
    <name evidence="1" type="ORF">KQP761_LOCUS21019</name>
</gene>
<evidence type="ECO:0000313" key="2">
    <source>
        <dbReference type="EMBL" id="CAF3981054.1"/>
    </source>
</evidence>
<accession>A0A815ZTC1</accession>
<sequence>MAKANDGWVSTAKKDTVQDFWTSNVLKRRVTQTKVQSLPPLNLRYETIDFTADKKWTDQALISTRSVDNFLAESDAFQRASFANIIEKWKEYEKSKNDRLLSSFDAHYNMKLRFRQDEKLNRSSEMKYAAMAKYYRFIGNETNPKNTKPCLRHKRLTREYEERHVRELLDLQTTPKSRSRPYFFRKDNELAPIDTVAQSSAEIRPSISVAEQSHHSFV</sequence>
<evidence type="ECO:0000313" key="3">
    <source>
        <dbReference type="Proteomes" id="UP000663834"/>
    </source>
</evidence>
<evidence type="ECO:0000313" key="1">
    <source>
        <dbReference type="EMBL" id="CAF1589402.1"/>
    </source>
</evidence>